<dbReference type="GO" id="GO:0003677">
    <property type="term" value="F:DNA binding"/>
    <property type="evidence" value="ECO:0007669"/>
    <property type="project" value="TreeGrafter"/>
</dbReference>
<evidence type="ECO:0000256" key="7">
    <source>
        <dbReference type="SAM" id="MobiDB-lite"/>
    </source>
</evidence>
<keyword evidence="5 6" id="KW-0539">Nucleus</keyword>
<evidence type="ECO:0000313" key="9">
    <source>
        <dbReference type="Proteomes" id="UP000799640"/>
    </source>
</evidence>
<evidence type="ECO:0000256" key="6">
    <source>
        <dbReference type="RuleBase" id="RU368003"/>
    </source>
</evidence>
<dbReference type="GO" id="GO:0005730">
    <property type="term" value="C:nucleolus"/>
    <property type="evidence" value="ECO:0007669"/>
    <property type="project" value="TreeGrafter"/>
</dbReference>
<evidence type="ECO:0000256" key="2">
    <source>
        <dbReference type="ARBA" id="ARBA00009154"/>
    </source>
</evidence>
<name>A0A6G1HNH8_9PEZI</name>
<organism evidence="8 9">
    <name type="scientific">Trichodelitschia bisporula</name>
    <dbReference type="NCBI Taxonomy" id="703511"/>
    <lineage>
        <taxon>Eukaryota</taxon>
        <taxon>Fungi</taxon>
        <taxon>Dikarya</taxon>
        <taxon>Ascomycota</taxon>
        <taxon>Pezizomycotina</taxon>
        <taxon>Dothideomycetes</taxon>
        <taxon>Dothideomycetes incertae sedis</taxon>
        <taxon>Phaeotrichales</taxon>
        <taxon>Phaeotrichaceae</taxon>
        <taxon>Trichodelitschia</taxon>
    </lineage>
</organism>
<feature type="compositionally biased region" description="Basic residues" evidence="7">
    <location>
        <begin position="157"/>
        <end position="171"/>
    </location>
</feature>
<dbReference type="InterPro" id="IPR007146">
    <property type="entry name" value="Sas10/Utp3/C1D"/>
</dbReference>
<evidence type="ECO:0000256" key="3">
    <source>
        <dbReference type="ARBA" id="ARBA00022552"/>
    </source>
</evidence>
<dbReference type="OrthoDB" id="1421013at2759"/>
<evidence type="ECO:0000256" key="1">
    <source>
        <dbReference type="ARBA" id="ARBA00004123"/>
    </source>
</evidence>
<comment type="function">
    <text evidence="6">Required for exosome-dependent processing of pre-rRNA and small nucleolar RNA (snRNA) precursors. Involved in processing of 35S pre-rRNA at the A0, A1 and A2 sites.</text>
</comment>
<keyword evidence="4 6" id="KW-0694">RNA-binding</keyword>
<dbReference type="InterPro" id="IPR011082">
    <property type="entry name" value="Exosome-assoc_fac/DNA_repair"/>
</dbReference>
<reference evidence="8" key="1">
    <citation type="journal article" date="2020" name="Stud. Mycol.">
        <title>101 Dothideomycetes genomes: a test case for predicting lifestyles and emergence of pathogens.</title>
        <authorList>
            <person name="Haridas S."/>
            <person name="Albert R."/>
            <person name="Binder M."/>
            <person name="Bloem J."/>
            <person name="Labutti K."/>
            <person name="Salamov A."/>
            <person name="Andreopoulos B."/>
            <person name="Baker S."/>
            <person name="Barry K."/>
            <person name="Bills G."/>
            <person name="Bluhm B."/>
            <person name="Cannon C."/>
            <person name="Castanera R."/>
            <person name="Culley D."/>
            <person name="Daum C."/>
            <person name="Ezra D."/>
            <person name="Gonzalez J."/>
            <person name="Henrissat B."/>
            <person name="Kuo A."/>
            <person name="Liang C."/>
            <person name="Lipzen A."/>
            <person name="Lutzoni F."/>
            <person name="Magnuson J."/>
            <person name="Mondo S."/>
            <person name="Nolan M."/>
            <person name="Ohm R."/>
            <person name="Pangilinan J."/>
            <person name="Park H.-J."/>
            <person name="Ramirez L."/>
            <person name="Alfaro M."/>
            <person name="Sun H."/>
            <person name="Tritt A."/>
            <person name="Yoshinaga Y."/>
            <person name="Zwiers L.-H."/>
            <person name="Turgeon B."/>
            <person name="Goodwin S."/>
            <person name="Spatafora J."/>
            <person name="Crous P."/>
            <person name="Grigoriev I."/>
        </authorList>
    </citation>
    <scope>NUCLEOTIDE SEQUENCE</scope>
    <source>
        <strain evidence="8">CBS 262.69</strain>
    </source>
</reference>
<protein>
    <recommendedName>
        <fullName evidence="6">Exosome complex protein</fullName>
    </recommendedName>
</protein>
<dbReference type="Pfam" id="PF04000">
    <property type="entry name" value="Sas10_Utp3"/>
    <property type="match status" value="1"/>
</dbReference>
<comment type="similarity">
    <text evidence="2 6">Belongs to the C1D family.</text>
</comment>
<keyword evidence="3 6" id="KW-0698">rRNA processing</keyword>
<evidence type="ECO:0000313" key="8">
    <source>
        <dbReference type="EMBL" id="KAF2397464.1"/>
    </source>
</evidence>
<sequence length="179" mass="19492">MNITTDITSSVEQLASSIDDVETALEPLLSTAIADYTAQLPLLDRAKAYVLAAYTIESLLYSSLRLSGQDAKSHPVFTELQRVRQRFEKIKEVEAGDTQPSMALDKSAAQRFISAALAGNDKIDKEIAEAKAGQEERLKAKIEALGGKAEKKNSEKVKRRKERDARKAKKAAKGDGAGN</sequence>
<dbReference type="GO" id="GO:0000460">
    <property type="term" value="P:maturation of 5.8S rRNA"/>
    <property type="evidence" value="ECO:0007669"/>
    <property type="project" value="TreeGrafter"/>
</dbReference>
<evidence type="ECO:0000256" key="4">
    <source>
        <dbReference type="ARBA" id="ARBA00022884"/>
    </source>
</evidence>
<proteinExistence type="inferred from homology"/>
<evidence type="ECO:0000256" key="5">
    <source>
        <dbReference type="ARBA" id="ARBA00023242"/>
    </source>
</evidence>
<keyword evidence="9" id="KW-1185">Reference proteome</keyword>
<dbReference type="GO" id="GO:0003723">
    <property type="term" value="F:RNA binding"/>
    <property type="evidence" value="ECO:0007669"/>
    <property type="project" value="UniProtKB-UniRule"/>
</dbReference>
<comment type="subcellular location">
    <subcellularLocation>
        <location evidence="1 6">Nucleus</location>
    </subcellularLocation>
</comment>
<dbReference type="Proteomes" id="UP000799640">
    <property type="component" value="Unassembled WGS sequence"/>
</dbReference>
<dbReference type="AlphaFoldDB" id="A0A6G1HNH8"/>
<dbReference type="GO" id="GO:0000178">
    <property type="term" value="C:exosome (RNase complex)"/>
    <property type="evidence" value="ECO:0007669"/>
    <property type="project" value="TreeGrafter"/>
</dbReference>
<dbReference type="EMBL" id="ML996703">
    <property type="protein sequence ID" value="KAF2397464.1"/>
    <property type="molecule type" value="Genomic_DNA"/>
</dbReference>
<feature type="region of interest" description="Disordered" evidence="7">
    <location>
        <begin position="144"/>
        <end position="179"/>
    </location>
</feature>
<accession>A0A6G1HNH8</accession>
<dbReference type="GO" id="GO:0010468">
    <property type="term" value="P:regulation of gene expression"/>
    <property type="evidence" value="ECO:0007669"/>
    <property type="project" value="TreeGrafter"/>
</dbReference>
<gene>
    <name evidence="8" type="ORF">EJ06DRAFT_150303</name>
</gene>
<feature type="compositionally biased region" description="Basic and acidic residues" evidence="7">
    <location>
        <begin position="144"/>
        <end position="156"/>
    </location>
</feature>
<dbReference type="PANTHER" id="PTHR15341:SF3">
    <property type="entry name" value="NUCLEAR NUCLEIC ACID-BINDING PROTEIN C1D"/>
    <property type="match status" value="1"/>
</dbReference>
<dbReference type="PANTHER" id="PTHR15341">
    <property type="entry name" value="SUN-COR STEROID HORMONE RECEPTOR CO-REPRESSOR"/>
    <property type="match status" value="1"/>
</dbReference>